<name>A0AAC8YD34_9ACTN</name>
<organism evidence="3 5">
    <name type="scientific">Acidipropionibacterium acidipropionici</name>
    <dbReference type="NCBI Taxonomy" id="1748"/>
    <lineage>
        <taxon>Bacteria</taxon>
        <taxon>Bacillati</taxon>
        <taxon>Actinomycetota</taxon>
        <taxon>Actinomycetes</taxon>
        <taxon>Propionibacteriales</taxon>
        <taxon>Propionibacteriaceae</taxon>
        <taxon>Acidipropionibacterium</taxon>
    </lineage>
</organism>
<feature type="transmembrane region" description="Helical" evidence="2">
    <location>
        <begin position="73"/>
        <end position="90"/>
    </location>
</feature>
<evidence type="ECO:0000256" key="2">
    <source>
        <dbReference type="SAM" id="Phobius"/>
    </source>
</evidence>
<feature type="transmembrane region" description="Helical" evidence="2">
    <location>
        <begin position="102"/>
        <end position="124"/>
    </location>
</feature>
<feature type="region of interest" description="Disordered" evidence="1">
    <location>
        <begin position="1"/>
        <end position="44"/>
    </location>
</feature>
<dbReference type="GO" id="GO:0005886">
    <property type="term" value="C:plasma membrane"/>
    <property type="evidence" value="ECO:0007669"/>
    <property type="project" value="TreeGrafter"/>
</dbReference>
<dbReference type="EMBL" id="CP015970">
    <property type="protein sequence ID" value="AOZ45798.1"/>
    <property type="molecule type" value="Genomic_DNA"/>
</dbReference>
<keyword evidence="6" id="KW-1185">Reference proteome</keyword>
<accession>A0AAC8YD34</accession>
<dbReference type="InterPro" id="IPR008523">
    <property type="entry name" value="DUF805"/>
</dbReference>
<keyword evidence="2" id="KW-1133">Transmembrane helix</keyword>
<keyword evidence="2" id="KW-0812">Transmembrane</keyword>
<dbReference type="Pfam" id="PF05656">
    <property type="entry name" value="DUF805"/>
    <property type="match status" value="1"/>
</dbReference>
<evidence type="ECO:0000256" key="1">
    <source>
        <dbReference type="SAM" id="MobiDB-lite"/>
    </source>
</evidence>
<evidence type="ECO:0008006" key="7">
    <source>
        <dbReference type="Google" id="ProtNLM"/>
    </source>
</evidence>
<evidence type="ECO:0000313" key="6">
    <source>
        <dbReference type="Proteomes" id="UP000178666"/>
    </source>
</evidence>
<evidence type="ECO:0000313" key="3">
    <source>
        <dbReference type="EMBL" id="AMS04308.1"/>
    </source>
</evidence>
<reference evidence="3 5" key="2">
    <citation type="submission" date="2016-02" db="EMBL/GenBank/DDBJ databases">
        <title>Complete Genome Sequence of Propionibacterium acidipropionici ATCC 55737.</title>
        <authorList>
            <person name="Luna Flores C.H."/>
            <person name="Nielsen L.K."/>
            <person name="Marcellin E."/>
        </authorList>
    </citation>
    <scope>NUCLEOTIDE SEQUENCE [LARGE SCALE GENOMIC DNA]</scope>
    <source>
        <strain evidence="3 5">ATCC 55737</strain>
    </source>
</reference>
<dbReference type="Proteomes" id="UP000075221">
    <property type="component" value="Chromosome"/>
</dbReference>
<feature type="transmembrane region" description="Helical" evidence="2">
    <location>
        <begin position="136"/>
        <end position="157"/>
    </location>
</feature>
<evidence type="ECO:0000313" key="5">
    <source>
        <dbReference type="Proteomes" id="UP000075221"/>
    </source>
</evidence>
<dbReference type="AlphaFoldDB" id="A0AAC8YD34"/>
<sequence length="175" mass="18634">MSTPQPPAGDPYGQGPTDPYSQGPSDPYGQAPDAPGPGVQGGRPRPSVGFGQAVSLFFKNYAVFNGRASRSEFWWVYLFLVLVNIVINGITRLTSGDNGTSAIGLAISGVWSLAILVPGLALAWRRLHDTGRSGGWVFINLIPLIGTIIYIVFTAGASKPDAWQKYDNGKLPVES</sequence>
<dbReference type="PANTHER" id="PTHR34980">
    <property type="entry name" value="INNER MEMBRANE PROTEIN-RELATED-RELATED"/>
    <property type="match status" value="1"/>
</dbReference>
<evidence type="ECO:0000313" key="4">
    <source>
        <dbReference type="EMBL" id="AOZ45798.1"/>
    </source>
</evidence>
<dbReference type="PANTHER" id="PTHR34980:SF2">
    <property type="entry name" value="INNER MEMBRANE PROTEIN YHAH-RELATED"/>
    <property type="match status" value="1"/>
</dbReference>
<dbReference type="EMBL" id="CP014352">
    <property type="protein sequence ID" value="AMS04308.1"/>
    <property type="molecule type" value="Genomic_DNA"/>
</dbReference>
<dbReference type="Proteomes" id="UP000178666">
    <property type="component" value="Chromosome"/>
</dbReference>
<proteinExistence type="predicted"/>
<keyword evidence="2" id="KW-0472">Membrane</keyword>
<gene>
    <name evidence="4" type="ORF">A8L58_02690</name>
    <name evidence="3" type="ORF">AXH35_01220</name>
</gene>
<protein>
    <recommendedName>
        <fullName evidence="7">DUF805 domain-containing protein</fullName>
    </recommendedName>
</protein>
<dbReference type="RefSeq" id="WP_062818836.1">
    <property type="nucleotide sequence ID" value="NZ_CP014352.1"/>
</dbReference>
<reference evidence="4 6" key="1">
    <citation type="journal article" date="2016" name="Plant Dis.">
        <title>Improved production of propionic acid using genome shuffling.</title>
        <authorList>
            <person name="Luna-Flores C.H."/>
            <person name="Palfreyman R.W."/>
            <person name="Kromer J.O."/>
            <person name="Nielsen L.K."/>
            <person name="Marcellin E."/>
        </authorList>
    </citation>
    <scope>NUCLEOTIDE SEQUENCE [LARGE SCALE GENOMIC DNA]</scope>
    <source>
        <strain evidence="4 6">F3E8</strain>
    </source>
</reference>